<evidence type="ECO:0000256" key="1">
    <source>
        <dbReference type="ARBA" id="ARBA00004651"/>
    </source>
</evidence>
<evidence type="ECO:0000256" key="5">
    <source>
        <dbReference type="ARBA" id="ARBA00023136"/>
    </source>
</evidence>
<dbReference type="EMBL" id="RJSG01000002">
    <property type="protein sequence ID" value="RNL79469.1"/>
    <property type="molecule type" value="Genomic_DNA"/>
</dbReference>
<keyword evidence="10" id="KW-1185">Reference proteome</keyword>
<evidence type="ECO:0000256" key="4">
    <source>
        <dbReference type="ARBA" id="ARBA00022989"/>
    </source>
</evidence>
<comment type="subcellular location">
    <subcellularLocation>
        <location evidence="1">Cell membrane</location>
        <topology evidence="1">Multi-pass membrane protein</topology>
    </subcellularLocation>
</comment>
<evidence type="ECO:0000313" key="10">
    <source>
        <dbReference type="Proteomes" id="UP000277094"/>
    </source>
</evidence>
<evidence type="ECO:0000259" key="7">
    <source>
        <dbReference type="Pfam" id="PF06271"/>
    </source>
</evidence>
<evidence type="ECO:0000256" key="2">
    <source>
        <dbReference type="ARBA" id="ARBA00022475"/>
    </source>
</evidence>
<feature type="domain" description="RDD" evidence="7">
    <location>
        <begin position="86"/>
        <end position="238"/>
    </location>
</feature>
<dbReference type="Proteomes" id="UP000277094">
    <property type="component" value="Unassembled WGS sequence"/>
</dbReference>
<dbReference type="RefSeq" id="WP_123233971.1">
    <property type="nucleotide sequence ID" value="NZ_RJSG01000002.1"/>
</dbReference>
<reference evidence="9 10" key="1">
    <citation type="submission" date="2018-11" db="EMBL/GenBank/DDBJ databases">
        <authorList>
            <person name="Li F."/>
        </authorList>
    </citation>
    <scope>NUCLEOTIDE SEQUENCE [LARGE SCALE GENOMIC DNA]</scope>
    <source>
        <strain evidence="9 10">KIS18-7</strain>
    </source>
</reference>
<name>A0A3N0DV15_9ACTN</name>
<keyword evidence="4 6" id="KW-1133">Transmembrane helix</keyword>
<evidence type="ECO:0000259" key="8">
    <source>
        <dbReference type="Pfam" id="PF10708"/>
    </source>
</evidence>
<keyword evidence="3 6" id="KW-0812">Transmembrane</keyword>
<protein>
    <submittedName>
        <fullName evidence="9">RDD family protein</fullName>
    </submittedName>
</protein>
<evidence type="ECO:0000256" key="6">
    <source>
        <dbReference type="SAM" id="Phobius"/>
    </source>
</evidence>
<feature type="transmembrane region" description="Helical" evidence="6">
    <location>
        <begin position="151"/>
        <end position="173"/>
    </location>
</feature>
<comment type="caution">
    <text evidence="9">The sequence shown here is derived from an EMBL/GenBank/DDBJ whole genome shotgun (WGS) entry which is preliminary data.</text>
</comment>
<feature type="transmembrane region" description="Helical" evidence="6">
    <location>
        <begin position="92"/>
        <end position="115"/>
    </location>
</feature>
<dbReference type="Pfam" id="PF10708">
    <property type="entry name" value="DUF2510"/>
    <property type="match status" value="1"/>
</dbReference>
<proteinExistence type="predicted"/>
<dbReference type="OrthoDB" id="5244233at2"/>
<dbReference type="Pfam" id="PF06271">
    <property type="entry name" value="RDD"/>
    <property type="match status" value="1"/>
</dbReference>
<gene>
    <name evidence="9" type="ORF">EFL95_10820</name>
</gene>
<dbReference type="InterPro" id="IPR018929">
    <property type="entry name" value="DUF2510"/>
</dbReference>
<keyword evidence="5 6" id="KW-0472">Membrane</keyword>
<sequence>MTQTPAGWYPDPDPTHAGVPGRLRYWDGLQWTQHVNEQTAAPDLSPYPTYTAPPAAPQYGSAYGSSMPTYYEPVSGNTTPDGVPLSGWWWRVLALFLDGLIALPLYAIAAAPVIASQWDSLSQWIDDLQYAADHNTPDPPEPALFSSSHGAFWALIGSILLASLVYQFVFLLWKQATPGKLICGLRVRLRDSPDLPVGTILLRLLGVFLLGLCWIVQLLDYLWPLWDSKRQALHDKIASTNVVRPG</sequence>
<feature type="transmembrane region" description="Helical" evidence="6">
    <location>
        <begin position="194"/>
        <end position="219"/>
    </location>
</feature>
<organism evidence="9 10">
    <name type="scientific">Nocardioides marmorisolisilvae</name>
    <dbReference type="NCBI Taxonomy" id="1542737"/>
    <lineage>
        <taxon>Bacteria</taxon>
        <taxon>Bacillati</taxon>
        <taxon>Actinomycetota</taxon>
        <taxon>Actinomycetes</taxon>
        <taxon>Propionibacteriales</taxon>
        <taxon>Nocardioidaceae</taxon>
        <taxon>Nocardioides</taxon>
    </lineage>
</organism>
<evidence type="ECO:0000313" key="9">
    <source>
        <dbReference type="EMBL" id="RNL79469.1"/>
    </source>
</evidence>
<keyword evidence="2" id="KW-1003">Cell membrane</keyword>
<dbReference type="InterPro" id="IPR010432">
    <property type="entry name" value="RDD"/>
</dbReference>
<dbReference type="GO" id="GO:0005886">
    <property type="term" value="C:plasma membrane"/>
    <property type="evidence" value="ECO:0007669"/>
    <property type="project" value="UniProtKB-SubCell"/>
</dbReference>
<dbReference type="AlphaFoldDB" id="A0A3N0DV15"/>
<evidence type="ECO:0000256" key="3">
    <source>
        <dbReference type="ARBA" id="ARBA00022692"/>
    </source>
</evidence>
<feature type="domain" description="DUF2510" evidence="8">
    <location>
        <begin position="6"/>
        <end position="42"/>
    </location>
</feature>
<accession>A0A3N0DV15</accession>
<dbReference type="PANTHER" id="PTHR36115">
    <property type="entry name" value="PROLINE-RICH ANTIGEN HOMOLOG-RELATED"/>
    <property type="match status" value="1"/>
</dbReference>
<dbReference type="InterPro" id="IPR051791">
    <property type="entry name" value="Pra-immunoreactive"/>
</dbReference>